<evidence type="ECO:0000256" key="1">
    <source>
        <dbReference type="ARBA" id="ARBA00010832"/>
    </source>
</evidence>
<reference evidence="3 4" key="1">
    <citation type="journal article" date="2012" name="J. Bacteriol.">
        <title>Draft Genome Sequence of Novosphingobium nitrogenifigens Y88T.</title>
        <authorList>
            <person name="Strabala T.J."/>
            <person name="Macdonald L."/>
            <person name="Liu V."/>
            <person name="Smit A.M."/>
        </authorList>
    </citation>
    <scope>NUCLEOTIDE SEQUENCE [LARGE SCALE GENOMIC DNA]</scope>
    <source>
        <strain evidence="3 4">DSM 19370</strain>
    </source>
</reference>
<sequence length="291" mass="31055">MMSGFPPIPELDGLLGALVGPGSQPEDFDGAKLDYMIMPDEMRVFSMATIPERDEAEDHAEGIAAGDAILAALDGVAREGGTASVDLSHLAPADLAFVDQLLGEGEVAVVCGAAFQAQESVLAGVWRVRETTADGTRRTDRVDIGAFPRGFVEQAFADAQDEARMPGKAIEGVFNAPALIAEINAHVPGTETRAQPHVINLSLLPHTEGDLTFLEAALGQGDLIILSRGYGNCRIRSTGTRHCWWVRYFNSQDTLILNSVEITPLPGVAQAAAEDLIDSAERLAEIMATYR</sequence>
<dbReference type="EMBL" id="AEWJ01000017">
    <property type="protein sequence ID" value="EGD60635.1"/>
    <property type="molecule type" value="Genomic_DNA"/>
</dbReference>
<dbReference type="InParanoid" id="F1Z423"/>
<proteinExistence type="inferred from homology"/>
<dbReference type="Gene3D" id="3.30.1370.140">
    <property type="entry name" value="HupH hydrogenase expression protein, C-terminal domain"/>
    <property type="match status" value="2"/>
</dbReference>
<feature type="domain" description="HupH hydrogenase expression protein C-terminal" evidence="2">
    <location>
        <begin position="69"/>
        <end position="161"/>
    </location>
</feature>
<accession>F1Z423</accession>
<dbReference type="Proteomes" id="UP000004728">
    <property type="component" value="Unassembled WGS sequence"/>
</dbReference>
<gene>
    <name evidence="3" type="ORF">Y88_2748</name>
</gene>
<dbReference type="OrthoDB" id="6560677at2"/>
<dbReference type="STRING" id="983920.Y88_2748"/>
<dbReference type="HOGENOM" id="CLU_079566_0_0_5"/>
<dbReference type="RefSeq" id="WP_008068245.1">
    <property type="nucleotide sequence ID" value="NZ_GL876931.1"/>
</dbReference>
<dbReference type="InterPro" id="IPR038527">
    <property type="entry name" value="HupH_C_sf"/>
</dbReference>
<name>F1Z423_9SPHN</name>
<keyword evidence="4" id="KW-1185">Reference proteome</keyword>
<dbReference type="Pfam" id="PF04809">
    <property type="entry name" value="HupH_C"/>
    <property type="match status" value="2"/>
</dbReference>
<dbReference type="FunCoup" id="F1Z423">
    <property type="interactions" value="28"/>
</dbReference>
<comment type="similarity">
    <text evidence="1">Belongs to the HupH/HyaF family.</text>
</comment>
<evidence type="ECO:0000259" key="2">
    <source>
        <dbReference type="Pfam" id="PF04809"/>
    </source>
</evidence>
<dbReference type="AlphaFoldDB" id="F1Z423"/>
<dbReference type="InterPro" id="IPR006894">
    <property type="entry name" value="HupH_Hydgase_express_prot_C"/>
</dbReference>
<feature type="domain" description="HupH hydrogenase expression protein C-terminal" evidence="2">
    <location>
        <begin position="173"/>
        <end position="289"/>
    </location>
</feature>
<dbReference type="eggNOG" id="COG1773">
    <property type="taxonomic scope" value="Bacteria"/>
</dbReference>
<comment type="caution">
    <text evidence="3">The sequence shown here is derived from an EMBL/GenBank/DDBJ whole genome shotgun (WGS) entry which is preliminary data.</text>
</comment>
<evidence type="ECO:0000313" key="4">
    <source>
        <dbReference type="Proteomes" id="UP000004728"/>
    </source>
</evidence>
<evidence type="ECO:0000313" key="3">
    <source>
        <dbReference type="EMBL" id="EGD60635.1"/>
    </source>
</evidence>
<protein>
    <submittedName>
        <fullName evidence="3">HupH hydrogenase expression/formation protein</fullName>
    </submittedName>
</protein>
<organism evidence="3 4">
    <name type="scientific">Novosphingobium nitrogenifigens DSM 19370</name>
    <dbReference type="NCBI Taxonomy" id="983920"/>
    <lineage>
        <taxon>Bacteria</taxon>
        <taxon>Pseudomonadati</taxon>
        <taxon>Pseudomonadota</taxon>
        <taxon>Alphaproteobacteria</taxon>
        <taxon>Sphingomonadales</taxon>
        <taxon>Sphingomonadaceae</taxon>
        <taxon>Novosphingobium</taxon>
    </lineage>
</organism>